<evidence type="ECO:0000313" key="2">
    <source>
        <dbReference type="EMBL" id="CAD9223064.1"/>
    </source>
</evidence>
<accession>A0A7S1T5Q3</accession>
<evidence type="ECO:0000256" key="1">
    <source>
        <dbReference type="SAM" id="MobiDB-lite"/>
    </source>
</evidence>
<dbReference type="AlphaFoldDB" id="A0A7S1T5Q3"/>
<dbReference type="EMBL" id="HBGH01001351">
    <property type="protein sequence ID" value="CAD9223064.1"/>
    <property type="molecule type" value="Transcribed_RNA"/>
</dbReference>
<organism evidence="2">
    <name type="scientific">Compsopogon caeruleus</name>
    <dbReference type="NCBI Taxonomy" id="31354"/>
    <lineage>
        <taxon>Eukaryota</taxon>
        <taxon>Rhodophyta</taxon>
        <taxon>Compsopogonophyceae</taxon>
        <taxon>Compsopogonales</taxon>
        <taxon>Compsopogonaceae</taxon>
        <taxon>Compsopogon</taxon>
    </lineage>
</organism>
<reference evidence="2" key="1">
    <citation type="submission" date="2021-01" db="EMBL/GenBank/DDBJ databases">
        <authorList>
            <person name="Corre E."/>
            <person name="Pelletier E."/>
            <person name="Niang G."/>
            <person name="Scheremetjew M."/>
            <person name="Finn R."/>
            <person name="Kale V."/>
            <person name="Holt S."/>
            <person name="Cochrane G."/>
            <person name="Meng A."/>
            <person name="Brown T."/>
            <person name="Cohen L."/>
        </authorList>
    </citation>
    <scope>NUCLEOTIDE SEQUENCE</scope>
    <source>
        <strain evidence="2">SAG 36.94</strain>
    </source>
</reference>
<sequence length="142" mass="16579">MSMEDWNRLLNILWPWYFRTWKCPVSRNRDNGSETWTISVHNFQLTYEEGRAVEGLGNAMKKIRRGYAIRQLFKFSDFRGHGTIVRLSPRVDGTGGGAKLFLRYSRRVAYSSLHFRNPMHSPRDSISNATRSPSYSYLTRPA</sequence>
<gene>
    <name evidence="2" type="ORF">CCAE0312_LOCUS669</name>
</gene>
<feature type="compositionally biased region" description="Polar residues" evidence="1">
    <location>
        <begin position="124"/>
        <end position="142"/>
    </location>
</feature>
<protein>
    <submittedName>
        <fullName evidence="2">Uncharacterized protein</fullName>
    </submittedName>
</protein>
<name>A0A7S1T5Q3_9RHOD</name>
<feature type="region of interest" description="Disordered" evidence="1">
    <location>
        <begin position="121"/>
        <end position="142"/>
    </location>
</feature>
<proteinExistence type="predicted"/>